<evidence type="ECO:0000256" key="1">
    <source>
        <dbReference type="ARBA" id="ARBA00022795"/>
    </source>
</evidence>
<dbReference type="Pfam" id="PF05130">
    <property type="entry name" value="FlgN"/>
    <property type="match status" value="1"/>
</dbReference>
<keyword evidence="3" id="KW-1185">Reference proteome</keyword>
<dbReference type="AlphaFoldDB" id="A0A2S6ID58"/>
<gene>
    <name evidence="2" type="ORF">CLV92_1162</name>
</gene>
<comment type="caution">
    <text evidence="2">The sequence shown here is derived from an EMBL/GenBank/DDBJ whole genome shotgun (WGS) entry which is preliminary data.</text>
</comment>
<dbReference type="Gene3D" id="1.20.58.300">
    <property type="entry name" value="FlgN-like"/>
    <property type="match status" value="1"/>
</dbReference>
<name>A0A2S6ID58_9ACTN</name>
<dbReference type="SUPFAM" id="SSF140566">
    <property type="entry name" value="FlgN-like"/>
    <property type="match status" value="1"/>
</dbReference>
<dbReference type="EMBL" id="PTJD01000016">
    <property type="protein sequence ID" value="PPK92141.1"/>
    <property type="molecule type" value="Genomic_DNA"/>
</dbReference>
<sequence length="163" mass="18022">MGLAEVSGILWKERELMELLLFKLEEEQLVLASGRTRWLAHATREVEFVLEQIRSTELLRAMEVDGVAAELGLSPSPSLKALIDAAPEPWGELMRGHRDAFLALTTEIQNLAEANRDLLNSGARAVRETLLGLDQTLDTYTAHGRNRVAATGGSRAHFVDEAF</sequence>
<organism evidence="2 3">
    <name type="scientific">Kineococcus xinjiangensis</name>
    <dbReference type="NCBI Taxonomy" id="512762"/>
    <lineage>
        <taxon>Bacteria</taxon>
        <taxon>Bacillati</taxon>
        <taxon>Actinomycetota</taxon>
        <taxon>Actinomycetes</taxon>
        <taxon>Kineosporiales</taxon>
        <taxon>Kineosporiaceae</taxon>
        <taxon>Kineococcus</taxon>
    </lineage>
</organism>
<protein>
    <submittedName>
        <fullName evidence="2">FlgN protein</fullName>
    </submittedName>
</protein>
<dbReference type="RefSeq" id="WP_104435043.1">
    <property type="nucleotide sequence ID" value="NZ_PTJD01000016.1"/>
</dbReference>
<evidence type="ECO:0000313" key="2">
    <source>
        <dbReference type="EMBL" id="PPK92141.1"/>
    </source>
</evidence>
<evidence type="ECO:0000313" key="3">
    <source>
        <dbReference type="Proteomes" id="UP000239485"/>
    </source>
</evidence>
<keyword evidence="1" id="KW-1005">Bacterial flagellum biogenesis</keyword>
<accession>A0A2S6ID58</accession>
<proteinExistence type="predicted"/>
<reference evidence="2 3" key="1">
    <citation type="submission" date="2018-02" db="EMBL/GenBank/DDBJ databases">
        <title>Genomic Encyclopedia of Archaeal and Bacterial Type Strains, Phase II (KMG-II): from individual species to whole genera.</title>
        <authorList>
            <person name="Goeker M."/>
        </authorList>
    </citation>
    <scope>NUCLEOTIDE SEQUENCE [LARGE SCALE GENOMIC DNA]</scope>
    <source>
        <strain evidence="2 3">DSM 22857</strain>
    </source>
</reference>
<dbReference type="InterPro" id="IPR007809">
    <property type="entry name" value="FlgN-like"/>
</dbReference>
<dbReference type="OrthoDB" id="3268384at2"/>
<dbReference type="InterPro" id="IPR036679">
    <property type="entry name" value="FlgN-like_sf"/>
</dbReference>
<dbReference type="GO" id="GO:0044780">
    <property type="term" value="P:bacterial-type flagellum assembly"/>
    <property type="evidence" value="ECO:0007669"/>
    <property type="project" value="InterPro"/>
</dbReference>
<dbReference type="Proteomes" id="UP000239485">
    <property type="component" value="Unassembled WGS sequence"/>
</dbReference>